<sequence length="68" mass="7862">MKERKLTKTTIFTIILGLNYLPLVFLPSINRISGNIGGLPIVWVYMILWVLYSFILLVVAYSIDRRFG</sequence>
<evidence type="ECO:0000313" key="2">
    <source>
        <dbReference type="EMBL" id="HIP74799.1"/>
    </source>
</evidence>
<feature type="transmembrane region" description="Helical" evidence="1">
    <location>
        <begin position="41"/>
        <end position="63"/>
    </location>
</feature>
<keyword evidence="1" id="KW-1133">Transmembrane helix</keyword>
<proteinExistence type="predicted"/>
<evidence type="ECO:0000313" key="3">
    <source>
        <dbReference type="Proteomes" id="UP000649326"/>
    </source>
</evidence>
<dbReference type="Proteomes" id="UP000649326">
    <property type="component" value="Unassembled WGS sequence"/>
</dbReference>
<keyword evidence="1" id="KW-0812">Transmembrane</keyword>
<evidence type="ECO:0000256" key="1">
    <source>
        <dbReference type="SAM" id="Phobius"/>
    </source>
</evidence>
<dbReference type="AlphaFoldDB" id="A0A833DZV0"/>
<protein>
    <recommendedName>
        <fullName evidence="4">DUF3311 domain-containing protein</fullName>
    </recommendedName>
</protein>
<evidence type="ECO:0008006" key="4">
    <source>
        <dbReference type="Google" id="ProtNLM"/>
    </source>
</evidence>
<keyword evidence="1" id="KW-0472">Membrane</keyword>
<gene>
    <name evidence="2" type="ORF">EYH13_01315</name>
</gene>
<organism evidence="2 3">
    <name type="scientific">Thermococcus paralvinellae</name>
    <dbReference type="NCBI Taxonomy" id="582419"/>
    <lineage>
        <taxon>Archaea</taxon>
        <taxon>Methanobacteriati</taxon>
        <taxon>Methanobacteriota</taxon>
        <taxon>Thermococci</taxon>
        <taxon>Thermococcales</taxon>
        <taxon>Thermococcaceae</taxon>
        <taxon>Thermococcus</taxon>
    </lineage>
</organism>
<comment type="caution">
    <text evidence="2">The sequence shown here is derived from an EMBL/GenBank/DDBJ whole genome shotgun (WGS) entry which is preliminary data.</text>
</comment>
<dbReference type="EMBL" id="DQUG01000056">
    <property type="protein sequence ID" value="HIP74799.1"/>
    <property type="molecule type" value="Genomic_DNA"/>
</dbReference>
<accession>A0A833DZV0</accession>
<name>A0A833DZV0_9EURY</name>
<reference evidence="2" key="1">
    <citation type="journal article" date="2020" name="ISME J.">
        <title>Gammaproteobacteria mediating utilization of methyl-, sulfur- and petroleum organic compounds in deep ocean hydrothermal plumes.</title>
        <authorList>
            <person name="Zhou Z."/>
            <person name="Liu Y."/>
            <person name="Pan J."/>
            <person name="Cron B.R."/>
            <person name="Toner B.M."/>
            <person name="Anantharaman K."/>
            <person name="Breier J.A."/>
            <person name="Dick G.J."/>
            <person name="Li M."/>
        </authorList>
    </citation>
    <scope>NUCLEOTIDE SEQUENCE</scope>
    <source>
        <strain evidence="2">SZUA-1451</strain>
    </source>
</reference>
<feature type="transmembrane region" description="Helical" evidence="1">
    <location>
        <begin position="12"/>
        <end position="29"/>
    </location>
</feature>